<feature type="transmembrane region" description="Helical" evidence="6">
    <location>
        <begin position="256"/>
        <end position="279"/>
    </location>
</feature>
<feature type="transmembrane region" description="Helical" evidence="6">
    <location>
        <begin position="496"/>
        <end position="524"/>
    </location>
</feature>
<evidence type="ECO:0000313" key="9">
    <source>
        <dbReference type="EMBL" id="KIE06157.1"/>
    </source>
</evidence>
<evidence type="ECO:0000256" key="2">
    <source>
        <dbReference type="ARBA" id="ARBA00022475"/>
    </source>
</evidence>
<feature type="domain" description="DUF4131" evidence="8">
    <location>
        <begin position="40"/>
        <end position="190"/>
    </location>
</feature>
<dbReference type="EMBL" id="JSWE01000036">
    <property type="protein sequence ID" value="KIE06157.1"/>
    <property type="molecule type" value="Genomic_DNA"/>
</dbReference>
<dbReference type="InterPro" id="IPR004477">
    <property type="entry name" value="ComEC_N"/>
</dbReference>
<dbReference type="InterPro" id="IPR025405">
    <property type="entry name" value="DUF4131"/>
</dbReference>
<comment type="caution">
    <text evidence="9">The sequence shown here is derived from an EMBL/GenBank/DDBJ whole genome shotgun (WGS) entry which is preliminary data.</text>
</comment>
<feature type="transmembrane region" description="Helical" evidence="6">
    <location>
        <begin position="395"/>
        <end position="420"/>
    </location>
</feature>
<feature type="transmembrane region" description="Helical" evidence="6">
    <location>
        <begin position="464"/>
        <end position="484"/>
    </location>
</feature>
<comment type="subcellular location">
    <subcellularLocation>
        <location evidence="1">Cell membrane</location>
        <topology evidence="1">Multi-pass membrane protein</topology>
    </subcellularLocation>
</comment>
<accession>A0A0C1MVD5</accession>
<dbReference type="STRING" id="86105.NF27_BK00780"/>
<feature type="transmembrane region" description="Helical" evidence="6">
    <location>
        <begin position="326"/>
        <end position="352"/>
    </location>
</feature>
<feature type="transmembrane region" description="Helical" evidence="6">
    <location>
        <begin position="41"/>
        <end position="59"/>
    </location>
</feature>
<protein>
    <recommendedName>
        <fullName evidence="11">ComEC/Rec2-related protein domain-containing protein</fullName>
    </recommendedName>
</protein>
<keyword evidence="3 6" id="KW-0812">Transmembrane</keyword>
<feature type="domain" description="ComEC/Rec2-related protein" evidence="7">
    <location>
        <begin position="232"/>
        <end position="509"/>
    </location>
</feature>
<evidence type="ECO:0000256" key="6">
    <source>
        <dbReference type="SAM" id="Phobius"/>
    </source>
</evidence>
<feature type="transmembrane region" description="Helical" evidence="6">
    <location>
        <begin position="16"/>
        <end position="34"/>
    </location>
</feature>
<evidence type="ECO:0000256" key="3">
    <source>
        <dbReference type="ARBA" id="ARBA00022692"/>
    </source>
</evidence>
<dbReference type="InterPro" id="IPR052159">
    <property type="entry name" value="Competence_DNA_uptake"/>
</dbReference>
<evidence type="ECO:0000256" key="5">
    <source>
        <dbReference type="ARBA" id="ARBA00023136"/>
    </source>
</evidence>
<dbReference type="GO" id="GO:0005886">
    <property type="term" value="C:plasma membrane"/>
    <property type="evidence" value="ECO:0007669"/>
    <property type="project" value="UniProtKB-SubCell"/>
</dbReference>
<sequence>MTGKLKEYLQKEFENYFAWIPVFLSFGILIYFILPIEPSLYFSFVLSGILFIILVISFFKKFNLFKVSLLMFCIALGFSSASLRTYSADTKTLEKETGKVWVKGKVAQIQHMQVGKRILLRDVKIYNKNINRLNNVRLSIRTKCEGLSIGDTVKLAAVLLPPPKPVTPHGYDFSRYAYFKNLSAIGYAVNKIRVVEKSESSLGNFFVNLRNKVIERVKANLSEPMAGIANGILVGDSSSISKADYDIVRVSGIAHLLAISGMHMVVVVAILFISIRFLIIRSEYLALRVDAKKAAAVVALIGSTLYLLLTLAPVSAQRAYIMSSIILLAIISDHNSSALRAVAIAAIIILVITPEEVLSPSLQMSFVASLALISSFGFFNKFLIKNSDKKYIKLFNYFISIIFSTLIAGLATAPFIIYHFNQFSPYSVLTNLIAIPINDFWVMPFGLLSLILMPLGAEQIPIAVMGYGVSLIFKVASIISALPYSSFSIPSFSNIGIFLIYLGSIGLFVSVTHLRFIFIIPLLIGLFTKNPYLDPDILIENNGKIFAVRIGNELIFSSRGGAKFTREAWKQAYMQKEIKTLKQLQIPTCTLGSCLYNKHGKNIFIYSKGNINCSSVNLDLIINLSEESVKCDLRTKSIGLLELKRGGNLAIWLTENNIKTTYSGSVHKLRPWH</sequence>
<evidence type="ECO:0008006" key="11">
    <source>
        <dbReference type="Google" id="ProtNLM"/>
    </source>
</evidence>
<evidence type="ECO:0000259" key="8">
    <source>
        <dbReference type="Pfam" id="PF13567"/>
    </source>
</evidence>
<evidence type="ECO:0000256" key="4">
    <source>
        <dbReference type="ARBA" id="ARBA00022989"/>
    </source>
</evidence>
<dbReference type="AlphaFoldDB" id="A0A0C1MVD5"/>
<evidence type="ECO:0000259" key="7">
    <source>
        <dbReference type="Pfam" id="PF03772"/>
    </source>
</evidence>
<feature type="transmembrane region" description="Helical" evidence="6">
    <location>
        <begin position="440"/>
        <end position="457"/>
    </location>
</feature>
<feature type="transmembrane region" description="Helical" evidence="6">
    <location>
        <begin position="364"/>
        <end position="383"/>
    </location>
</feature>
<organism evidence="9 10">
    <name type="scientific">Candidatus Jidaibacter acanthamoebae</name>
    <dbReference type="NCBI Taxonomy" id="86105"/>
    <lineage>
        <taxon>Bacteria</taxon>
        <taxon>Pseudomonadati</taxon>
        <taxon>Pseudomonadota</taxon>
        <taxon>Alphaproteobacteria</taxon>
        <taxon>Rickettsiales</taxon>
        <taxon>Candidatus Midichloriaceae</taxon>
        <taxon>Candidatus Jidaibacter</taxon>
    </lineage>
</organism>
<gene>
    <name evidence="9" type="ORF">NF27_BK00780</name>
</gene>
<feature type="transmembrane region" description="Helical" evidence="6">
    <location>
        <begin position="294"/>
        <end position="314"/>
    </location>
</feature>
<dbReference type="NCBIfam" id="TIGR00360">
    <property type="entry name" value="ComEC_N-term"/>
    <property type="match status" value="1"/>
</dbReference>
<keyword evidence="4 6" id="KW-1133">Transmembrane helix</keyword>
<dbReference type="Pfam" id="PF03772">
    <property type="entry name" value="Competence"/>
    <property type="match status" value="1"/>
</dbReference>
<dbReference type="Pfam" id="PF13567">
    <property type="entry name" value="DUF4131"/>
    <property type="match status" value="1"/>
</dbReference>
<evidence type="ECO:0000313" key="10">
    <source>
        <dbReference type="Proteomes" id="UP000031258"/>
    </source>
</evidence>
<dbReference type="Proteomes" id="UP000031258">
    <property type="component" value="Unassembled WGS sequence"/>
</dbReference>
<dbReference type="PANTHER" id="PTHR30619:SF1">
    <property type="entry name" value="RECOMBINATION PROTEIN 2"/>
    <property type="match status" value="1"/>
</dbReference>
<name>A0A0C1MVD5_9RICK</name>
<keyword evidence="2" id="KW-1003">Cell membrane</keyword>
<keyword evidence="10" id="KW-1185">Reference proteome</keyword>
<dbReference type="OrthoDB" id="9790149at2"/>
<reference evidence="9 10" key="1">
    <citation type="submission" date="2014-11" db="EMBL/GenBank/DDBJ databases">
        <title>A Rickettsiales Symbiont of Amoebae With Ancient Features.</title>
        <authorList>
            <person name="Schulz F."/>
            <person name="Martijn J."/>
            <person name="Wascher F."/>
            <person name="Kostanjsek R."/>
            <person name="Ettema T.J."/>
            <person name="Horn M."/>
        </authorList>
    </citation>
    <scope>NUCLEOTIDE SEQUENCE [LARGE SCALE GENOMIC DNA]</scope>
    <source>
        <strain evidence="9 10">UWC36</strain>
    </source>
</reference>
<dbReference type="RefSeq" id="WP_039454743.1">
    <property type="nucleotide sequence ID" value="NZ_JSWE01000036.1"/>
</dbReference>
<keyword evidence="5 6" id="KW-0472">Membrane</keyword>
<evidence type="ECO:0000256" key="1">
    <source>
        <dbReference type="ARBA" id="ARBA00004651"/>
    </source>
</evidence>
<dbReference type="PANTHER" id="PTHR30619">
    <property type="entry name" value="DNA INTERNALIZATION/COMPETENCE PROTEIN COMEC/REC2"/>
    <property type="match status" value="1"/>
</dbReference>
<proteinExistence type="predicted"/>